<evidence type="ECO:0000256" key="1">
    <source>
        <dbReference type="SAM" id="MobiDB-lite"/>
    </source>
</evidence>
<organism evidence="3 4">
    <name type="scientific">Saltatorellus ferox</name>
    <dbReference type="NCBI Taxonomy" id="2528018"/>
    <lineage>
        <taxon>Bacteria</taxon>
        <taxon>Pseudomonadati</taxon>
        <taxon>Planctomycetota</taxon>
        <taxon>Planctomycetia</taxon>
        <taxon>Planctomycetia incertae sedis</taxon>
        <taxon>Saltatorellus</taxon>
    </lineage>
</organism>
<dbReference type="Proteomes" id="UP000320390">
    <property type="component" value="Chromosome"/>
</dbReference>
<name>A0A518EQB9_9BACT</name>
<dbReference type="PANTHER" id="PTHR30441:SF8">
    <property type="entry name" value="DUF748 DOMAIN-CONTAINING PROTEIN"/>
    <property type="match status" value="1"/>
</dbReference>
<keyword evidence="2" id="KW-0472">Membrane</keyword>
<dbReference type="GO" id="GO:0005886">
    <property type="term" value="C:plasma membrane"/>
    <property type="evidence" value="ECO:0007669"/>
    <property type="project" value="TreeGrafter"/>
</dbReference>
<dbReference type="RefSeq" id="WP_145196334.1">
    <property type="nucleotide sequence ID" value="NZ_CP036434.1"/>
</dbReference>
<proteinExistence type="predicted"/>
<dbReference type="InterPro" id="IPR052894">
    <property type="entry name" value="AsmA-related"/>
</dbReference>
<dbReference type="GO" id="GO:0090313">
    <property type="term" value="P:regulation of protein targeting to membrane"/>
    <property type="evidence" value="ECO:0007669"/>
    <property type="project" value="TreeGrafter"/>
</dbReference>
<accession>A0A518EQB9</accession>
<evidence type="ECO:0000313" key="3">
    <source>
        <dbReference type="EMBL" id="QDV06286.1"/>
    </source>
</evidence>
<keyword evidence="2" id="KW-0812">Transmembrane</keyword>
<dbReference type="PANTHER" id="PTHR30441">
    <property type="entry name" value="DUF748 DOMAIN-CONTAINING PROTEIN"/>
    <property type="match status" value="1"/>
</dbReference>
<evidence type="ECO:0000313" key="4">
    <source>
        <dbReference type="Proteomes" id="UP000320390"/>
    </source>
</evidence>
<evidence type="ECO:0000256" key="2">
    <source>
        <dbReference type="SAM" id="Phobius"/>
    </source>
</evidence>
<keyword evidence="2" id="KW-1133">Transmembrane helix</keyword>
<sequence length="1350" mass="145134">MKPQNAPDTNDGDGAANTDLKAYPSRTARVGKSVQRGVFRAILGLGWLSFALIAVATIIEHHPNLERWIADAVAERVEGPLGQKVEIDDVDVLWLKRSVAITGLSMGPSAGVNPRGGGAEVPREDPRQGLMARQISLRFGWSLTRGVYADRVDVDGGSILLSESMSRGLQDSGSESEGSTVDLLAQSPEVALRDFAIALALPGGRTMHLGTANVSLTQPSSEATGSVGTRISGRFTPSLRIGEFGDPPPQEDGQGNIWISGTVGADRIARVSGVARSLALSLEPVGDIAPVSALARFEPRARLDLTLEATYELDHSVLPAVAARIQMREGSLVLPWLEGSRSRPVTGVDLLAEVGFDPEGASDALDPSAWSAGGTLTAQWEELEGNAAFRAGTRAPQGSTLEVWVDIPGAPLGERLSELAAGQEGIVELDRMLAPEGSADVSIGVRIPTVQVPDQPVSRSLERLILIRARGDASLAYHGGIDRRTGRRDIGFPLPVRRVVGDVTWSIRPEGRFPGQLAFYDMSGTHSGGPVDVQGSLHFTPIWRFADESLIDLVPTPFHLVVTSQRLPLDRDFETAMRGLYGVPEVAELIPTWSPGGGTLDLQLELWRTVDRRELSMDLDTTLAGVGFRWRELPIPIEGATGSLRIQTDGGGPERGRALVQFDLEATTPIAREPLHVHGRVAGQGAPEGNARSVSWIEVDARRVNGRSPELREELARKSPDAAASLDATGVSGFVDLFLTAVQPLPSLEAAALRASLASPDTGELPGLDAYLGGMEIHAEIRPNDSRGGLSVQPTQFPIITREVQGRLLATALMPPEVLPDPSGPDAPHMAMSAAIQGQWRQVGPSVPIVSRITTSGDGPVRLSAFGAGLDIANRSLVGSLTNAARAASSAEGGMDPVDTDGIDVAGRVDFAAAFTLPEAPGLPTTDSVIGVEARLDKLGVGGSQILRDVSAHFRFDAATEEWIGEEIDARLGETAIQLSGLVYQPEPDGSTLRARLSARGLPIDREHLSFFLDEETLRTVLDDLRASGTFDIDGAWLELTERRDGTRHVELDGQIRIEDAFINLGAPIEVALIESMDLHLNHEGKELRSRATIDGLFGAIAGRRLENARMQMTYVGQRLVIEAFDGGFEGGRLRALGSDVARGADLFAMDLKAPFPFRLAAQMSTVDIGEFLRGVFDSNFANRGEMDLSMRLAGDFEHLIEMRGGGKITIRDSALWAIPVFQALSQRLGIDTTVLFRELICEYTIEDGALLLDRMRVDSDLLSLVGSASMTFEGDVTSDLEVRYRLVDALGPLTRLLYRIQNSLLRVSVRGTMDRPTVVLRGLISQFFAPSDERDRLPLPGFSERPARF</sequence>
<feature type="region of interest" description="Disordered" evidence="1">
    <location>
        <begin position="1"/>
        <end position="20"/>
    </location>
</feature>
<feature type="transmembrane region" description="Helical" evidence="2">
    <location>
        <begin position="38"/>
        <end position="59"/>
    </location>
</feature>
<gene>
    <name evidence="3" type="ORF">Poly30_17950</name>
</gene>
<keyword evidence="4" id="KW-1185">Reference proteome</keyword>
<protein>
    <submittedName>
        <fullName evidence="3">Uncharacterized protein</fullName>
    </submittedName>
</protein>
<reference evidence="3 4" key="1">
    <citation type="submission" date="2019-02" db="EMBL/GenBank/DDBJ databases">
        <title>Deep-cultivation of Planctomycetes and their phenomic and genomic characterization uncovers novel biology.</title>
        <authorList>
            <person name="Wiegand S."/>
            <person name="Jogler M."/>
            <person name="Boedeker C."/>
            <person name="Pinto D."/>
            <person name="Vollmers J."/>
            <person name="Rivas-Marin E."/>
            <person name="Kohn T."/>
            <person name="Peeters S.H."/>
            <person name="Heuer A."/>
            <person name="Rast P."/>
            <person name="Oberbeckmann S."/>
            <person name="Bunk B."/>
            <person name="Jeske O."/>
            <person name="Meyerdierks A."/>
            <person name="Storesund J.E."/>
            <person name="Kallscheuer N."/>
            <person name="Luecker S."/>
            <person name="Lage O.M."/>
            <person name="Pohl T."/>
            <person name="Merkel B.J."/>
            <person name="Hornburger P."/>
            <person name="Mueller R.-W."/>
            <person name="Bruemmer F."/>
            <person name="Labrenz M."/>
            <person name="Spormann A.M."/>
            <person name="Op den Camp H."/>
            <person name="Overmann J."/>
            <person name="Amann R."/>
            <person name="Jetten M.S.M."/>
            <person name="Mascher T."/>
            <person name="Medema M.H."/>
            <person name="Devos D.P."/>
            <person name="Kaster A.-K."/>
            <person name="Ovreas L."/>
            <person name="Rohde M."/>
            <person name="Galperin M.Y."/>
            <person name="Jogler C."/>
        </authorList>
    </citation>
    <scope>NUCLEOTIDE SEQUENCE [LARGE SCALE GENOMIC DNA]</scope>
    <source>
        <strain evidence="3 4">Poly30</strain>
    </source>
</reference>
<dbReference type="EMBL" id="CP036434">
    <property type="protein sequence ID" value="QDV06286.1"/>
    <property type="molecule type" value="Genomic_DNA"/>
</dbReference>